<evidence type="ECO:0000256" key="2">
    <source>
        <dbReference type="ARBA" id="ARBA00022840"/>
    </source>
</evidence>
<dbReference type="EMBL" id="CAKKNE010000002">
    <property type="protein sequence ID" value="CAH0367326.1"/>
    <property type="molecule type" value="Genomic_DNA"/>
</dbReference>
<feature type="binding site" evidence="3">
    <location>
        <position position="89"/>
    </location>
    <ligand>
        <name>ATP</name>
        <dbReference type="ChEBI" id="CHEBI:30616"/>
    </ligand>
</feature>
<keyword evidence="4" id="KW-0723">Serine/threonine-protein kinase</keyword>
<dbReference type="GO" id="GO:0005524">
    <property type="term" value="F:ATP binding"/>
    <property type="evidence" value="ECO:0007669"/>
    <property type="project" value="UniProtKB-UniRule"/>
</dbReference>
<evidence type="ECO:0000259" key="6">
    <source>
        <dbReference type="PROSITE" id="PS50011"/>
    </source>
</evidence>
<feature type="region of interest" description="Disordered" evidence="5">
    <location>
        <begin position="392"/>
        <end position="454"/>
    </location>
</feature>
<dbReference type="Pfam" id="PF00069">
    <property type="entry name" value="Pkinase"/>
    <property type="match status" value="1"/>
</dbReference>
<keyword evidence="2 3" id="KW-0067">ATP-binding</keyword>
<dbReference type="InterPro" id="IPR045269">
    <property type="entry name" value="Atg1-like"/>
</dbReference>
<dbReference type="EMBL" id="HBIW01012091">
    <property type="protein sequence ID" value="CAE0694935.1"/>
    <property type="molecule type" value="Transcribed_RNA"/>
</dbReference>
<dbReference type="Gene3D" id="1.10.510.10">
    <property type="entry name" value="Transferase(Phosphotransferase) domain 1"/>
    <property type="match status" value="1"/>
</dbReference>
<keyword evidence="1 3" id="KW-0547">Nucleotide-binding</keyword>
<accession>A0A7S4E748</accession>
<evidence type="ECO:0000313" key="8">
    <source>
        <dbReference type="EMBL" id="CAH0367326.1"/>
    </source>
</evidence>
<evidence type="ECO:0000256" key="3">
    <source>
        <dbReference type="PROSITE-ProRule" id="PRU10141"/>
    </source>
</evidence>
<dbReference type="GO" id="GO:0005737">
    <property type="term" value="C:cytoplasm"/>
    <property type="evidence" value="ECO:0007669"/>
    <property type="project" value="TreeGrafter"/>
</dbReference>
<dbReference type="OrthoDB" id="190564at2759"/>
<dbReference type="GO" id="GO:0010506">
    <property type="term" value="P:regulation of autophagy"/>
    <property type="evidence" value="ECO:0007669"/>
    <property type="project" value="InterPro"/>
</dbReference>
<dbReference type="InterPro" id="IPR011009">
    <property type="entry name" value="Kinase-like_dom_sf"/>
</dbReference>
<organism evidence="7">
    <name type="scientific">Pelagomonas calceolata</name>
    <dbReference type="NCBI Taxonomy" id="35677"/>
    <lineage>
        <taxon>Eukaryota</taxon>
        <taxon>Sar</taxon>
        <taxon>Stramenopiles</taxon>
        <taxon>Ochrophyta</taxon>
        <taxon>Pelagophyceae</taxon>
        <taxon>Pelagomonadales</taxon>
        <taxon>Pelagomonadaceae</taxon>
        <taxon>Pelagomonas</taxon>
    </lineage>
</organism>
<proteinExistence type="inferred from homology"/>
<dbReference type="SUPFAM" id="SSF56112">
    <property type="entry name" value="Protein kinase-like (PK-like)"/>
    <property type="match status" value="1"/>
</dbReference>
<dbReference type="PROSITE" id="PS00107">
    <property type="entry name" value="PROTEIN_KINASE_ATP"/>
    <property type="match status" value="1"/>
</dbReference>
<evidence type="ECO:0000256" key="5">
    <source>
        <dbReference type="SAM" id="MobiDB-lite"/>
    </source>
</evidence>
<reference evidence="7" key="1">
    <citation type="submission" date="2021-01" db="EMBL/GenBank/DDBJ databases">
        <authorList>
            <person name="Corre E."/>
            <person name="Pelletier E."/>
            <person name="Niang G."/>
            <person name="Scheremetjew M."/>
            <person name="Finn R."/>
            <person name="Kale V."/>
            <person name="Holt S."/>
            <person name="Cochrane G."/>
            <person name="Meng A."/>
            <person name="Brown T."/>
            <person name="Cohen L."/>
        </authorList>
    </citation>
    <scope>NUCLEOTIDE SEQUENCE</scope>
    <source>
        <strain evidence="7">CCMP1756</strain>
    </source>
</reference>
<dbReference type="SMART" id="SM00220">
    <property type="entry name" value="S_TKc"/>
    <property type="match status" value="1"/>
</dbReference>
<keyword evidence="4" id="KW-0808">Transferase</keyword>
<protein>
    <recommendedName>
        <fullName evidence="6">Protein kinase domain-containing protein</fullName>
    </recommendedName>
</protein>
<reference evidence="8" key="2">
    <citation type="submission" date="2021-11" db="EMBL/GenBank/DDBJ databases">
        <authorList>
            <consortium name="Genoscope - CEA"/>
            <person name="William W."/>
        </authorList>
    </citation>
    <scope>NUCLEOTIDE SEQUENCE</scope>
</reference>
<dbReference type="Proteomes" id="UP000789595">
    <property type="component" value="Unassembled WGS sequence"/>
</dbReference>
<dbReference type="PANTHER" id="PTHR24348:SF68">
    <property type="entry name" value="SERINE_THREONINE-PROTEIN KINASE ATG1C"/>
    <property type="match status" value="1"/>
</dbReference>
<gene>
    <name evidence="7" type="ORF">PCAL00307_LOCUS10371</name>
    <name evidence="8" type="ORF">PECAL_2P03400</name>
</gene>
<keyword evidence="4" id="KW-0418">Kinase</keyword>
<feature type="domain" description="Protein kinase" evidence="6">
    <location>
        <begin position="55"/>
        <end position="345"/>
    </location>
</feature>
<sequence>MAPFRRPRPAGATKPAPDGAASTLLSTWQQQKHLPPIDPKLSGEQVRRGMNLGRFELTRKLGEGEFAQVFECVEREDRSKKFACKAIRKERVQRHASLHKAKRNIKRVDTEVRALKRFSHAAVVRLYDVIQSPQHVYLVLERGDRDLYAFLDDYKDGCTEDVVRSVMRIAALGLRHCHAQGIAHRDLKPENVLVMGTPDTWAAHEQNVDPRKRGVVKLCDFGLCADVSSGENLTDFVGSPGFFAPELLLAKSYCGKRADVWSLGCVMLEMLLGHEVFTNLWCPPYDHLHDDEAFRDAVSETVLQVKLGSTQCAPSPALRMLVEQLLDLEPARRATVDQLCEAAYFDLVLPNAEGGARKLLRLTYDSARRSFSDTPMPHRRPCGRRKRVTLSRIDSTESDKLGAAARGLRVQTSVDLSRPREPDSPTSPSPIHAPEGLAEPPTRPASFDAVPAAA</sequence>
<dbReference type="InterPro" id="IPR017441">
    <property type="entry name" value="Protein_kinase_ATP_BS"/>
</dbReference>
<dbReference type="InterPro" id="IPR000719">
    <property type="entry name" value="Prot_kinase_dom"/>
</dbReference>
<dbReference type="AlphaFoldDB" id="A0A7S4E748"/>
<comment type="similarity">
    <text evidence="4">Belongs to the protein kinase superfamily.</text>
</comment>
<evidence type="ECO:0000256" key="4">
    <source>
        <dbReference type="RuleBase" id="RU000304"/>
    </source>
</evidence>
<dbReference type="PANTHER" id="PTHR24348">
    <property type="entry name" value="SERINE/THREONINE-PROTEIN KINASE UNC-51-RELATED"/>
    <property type="match status" value="1"/>
</dbReference>
<dbReference type="InterPro" id="IPR008271">
    <property type="entry name" value="Ser/Thr_kinase_AS"/>
</dbReference>
<dbReference type="PROSITE" id="PS50011">
    <property type="entry name" value="PROTEIN_KINASE_DOM"/>
    <property type="match status" value="1"/>
</dbReference>
<evidence type="ECO:0000256" key="1">
    <source>
        <dbReference type="ARBA" id="ARBA00022741"/>
    </source>
</evidence>
<dbReference type="GO" id="GO:0004674">
    <property type="term" value="F:protein serine/threonine kinase activity"/>
    <property type="evidence" value="ECO:0007669"/>
    <property type="project" value="UniProtKB-KW"/>
</dbReference>
<evidence type="ECO:0000313" key="7">
    <source>
        <dbReference type="EMBL" id="CAE0694935.1"/>
    </source>
</evidence>
<evidence type="ECO:0000313" key="9">
    <source>
        <dbReference type="Proteomes" id="UP000789595"/>
    </source>
</evidence>
<dbReference type="PROSITE" id="PS00108">
    <property type="entry name" value="PROTEIN_KINASE_ST"/>
    <property type="match status" value="1"/>
</dbReference>
<name>A0A7S4E748_9STRA</name>
<keyword evidence="9" id="KW-1185">Reference proteome</keyword>
<feature type="region of interest" description="Disordered" evidence="5">
    <location>
        <begin position="1"/>
        <end position="20"/>
    </location>
</feature>